<keyword evidence="7" id="KW-0472">Membrane</keyword>
<sequence length="528" mass="59616">MRPLKRLALLCLSALLAAAMLVAMMQSRMASRPGSWRSRPTVLGPKSGDRLSKSDISCHVEASRLADMRRRYDMEDQFDYFKRTISFRRRQGLERKSITTLPQPLFPLGPYRTTSVHVTDQQQQGRAAAIGDDNCVEPLQVEVPTSGLASTVNASDLIFGVSTTYKRLTESRGEMMGDWKYWLTDGHGASNGARLVLLLLEASNDELRDVSKLLRDAGIDARVDRSADRDMPVRYINLVPYLYRHEQPQRRKWLVLCDDDTFFPRMHDLVQRLGSFDHSRELYIGTLSEDVEAVERHGSQAFGGAGVFLSMPMAKRITESISTCASATKVDEAGWQGDRLLRNCIYQVSDTRLVLLKDLWQLDLRGDAAGFYESGVRPLSLHHYRGGGWHKARPAEFSKIAYACGEDCILQRFQTADSFIVSGHSVAYYPAGVTFDTSQVERTFEALWEKGWNFDFALGPQRPPLKSSGQKMSWELQESEVRPDGSVLQTYLRRKDGFRWEGVGNRRMGDLDSVIELLWVPSEATAPP</sequence>
<evidence type="ECO:0000256" key="1">
    <source>
        <dbReference type="ARBA" id="ARBA00004606"/>
    </source>
</evidence>
<evidence type="ECO:0000256" key="6">
    <source>
        <dbReference type="ARBA" id="ARBA00022989"/>
    </source>
</evidence>
<feature type="chain" id="PRO_5044321436" evidence="9">
    <location>
        <begin position="20"/>
        <end position="528"/>
    </location>
</feature>
<comment type="subcellular location">
    <subcellularLocation>
        <location evidence="8">Endomembrane system</location>
        <topology evidence="8">Single-pass membrane protein</topology>
    </subcellularLocation>
    <subcellularLocation>
        <location evidence="1">Membrane</location>
        <topology evidence="1">Single-pass type II membrane protein</topology>
    </subcellularLocation>
</comment>
<evidence type="ECO:0000256" key="7">
    <source>
        <dbReference type="ARBA" id="ARBA00023136"/>
    </source>
</evidence>
<feature type="signal peptide" evidence="9">
    <location>
        <begin position="1"/>
        <end position="19"/>
    </location>
</feature>
<evidence type="ECO:0000256" key="3">
    <source>
        <dbReference type="ARBA" id="ARBA00022679"/>
    </source>
</evidence>
<keyword evidence="3" id="KW-0808">Transferase</keyword>
<dbReference type="Pfam" id="PF02434">
    <property type="entry name" value="Fringe"/>
    <property type="match status" value="1"/>
</dbReference>
<keyword evidence="6" id="KW-1133">Transmembrane helix</keyword>
<dbReference type="GO" id="GO:0016757">
    <property type="term" value="F:glycosyltransferase activity"/>
    <property type="evidence" value="ECO:0007669"/>
    <property type="project" value="UniProtKB-KW"/>
</dbReference>
<organism evidence="11 12">
    <name type="scientific">Purpureocillium lavendulum</name>
    <dbReference type="NCBI Taxonomy" id="1247861"/>
    <lineage>
        <taxon>Eukaryota</taxon>
        <taxon>Fungi</taxon>
        <taxon>Dikarya</taxon>
        <taxon>Ascomycota</taxon>
        <taxon>Pezizomycotina</taxon>
        <taxon>Sordariomycetes</taxon>
        <taxon>Hypocreomycetidae</taxon>
        <taxon>Hypocreales</taxon>
        <taxon>Ophiocordycipitaceae</taxon>
        <taxon>Purpureocillium</taxon>
    </lineage>
</organism>
<evidence type="ECO:0000313" key="11">
    <source>
        <dbReference type="EMBL" id="KAJ6444309.1"/>
    </source>
</evidence>
<dbReference type="AlphaFoldDB" id="A0AB34FYB9"/>
<dbReference type="PANTHER" id="PTHR10811">
    <property type="entry name" value="FRINGE-RELATED"/>
    <property type="match status" value="1"/>
</dbReference>
<dbReference type="Proteomes" id="UP001163105">
    <property type="component" value="Unassembled WGS sequence"/>
</dbReference>
<keyword evidence="5" id="KW-0735">Signal-anchor</keyword>
<dbReference type="EMBL" id="JAQHRD010000002">
    <property type="protein sequence ID" value="KAJ6444309.1"/>
    <property type="molecule type" value="Genomic_DNA"/>
</dbReference>
<evidence type="ECO:0000256" key="9">
    <source>
        <dbReference type="SAM" id="SignalP"/>
    </source>
</evidence>
<keyword evidence="12" id="KW-1185">Reference proteome</keyword>
<evidence type="ECO:0000256" key="8">
    <source>
        <dbReference type="ARBA" id="ARBA00037847"/>
    </source>
</evidence>
<proteinExistence type="predicted"/>
<keyword evidence="2" id="KW-0328">Glycosyltransferase</keyword>
<dbReference type="GO" id="GO:0012505">
    <property type="term" value="C:endomembrane system"/>
    <property type="evidence" value="ECO:0007669"/>
    <property type="project" value="UniProtKB-SubCell"/>
</dbReference>
<comment type="caution">
    <text evidence="11">The sequence shown here is derived from an EMBL/GenBank/DDBJ whole genome shotgun (WGS) entry which is preliminary data.</text>
</comment>
<keyword evidence="9" id="KW-0732">Signal</keyword>
<accession>A0AB34FYB9</accession>
<reference evidence="11" key="1">
    <citation type="submission" date="2023-01" db="EMBL/GenBank/DDBJ databases">
        <title>The growth and conidiation of Purpureocillium lavendulum are regulated by nitrogen source and histone H3K14 acetylation.</title>
        <authorList>
            <person name="Tang P."/>
            <person name="Han J."/>
            <person name="Zhang C."/>
            <person name="Tang P."/>
            <person name="Qi F."/>
            <person name="Zhang K."/>
            <person name="Liang L."/>
        </authorList>
    </citation>
    <scope>NUCLEOTIDE SEQUENCE</scope>
    <source>
        <strain evidence="11">YMF1.00683</strain>
    </source>
</reference>
<feature type="domain" description="Fringe-like glycosyltransferase" evidence="10">
    <location>
        <begin position="249"/>
        <end position="353"/>
    </location>
</feature>
<gene>
    <name evidence="11" type="ORF">O9K51_02703</name>
</gene>
<evidence type="ECO:0000259" key="10">
    <source>
        <dbReference type="Pfam" id="PF02434"/>
    </source>
</evidence>
<evidence type="ECO:0000313" key="12">
    <source>
        <dbReference type="Proteomes" id="UP001163105"/>
    </source>
</evidence>
<protein>
    <submittedName>
        <fullName evidence="11">Sm-like ribonucleoprotein</fullName>
    </submittedName>
</protein>
<evidence type="ECO:0000256" key="4">
    <source>
        <dbReference type="ARBA" id="ARBA00022692"/>
    </source>
</evidence>
<dbReference type="GO" id="GO:1990904">
    <property type="term" value="C:ribonucleoprotein complex"/>
    <property type="evidence" value="ECO:0007669"/>
    <property type="project" value="UniProtKB-KW"/>
</dbReference>
<evidence type="ECO:0000256" key="5">
    <source>
        <dbReference type="ARBA" id="ARBA00022968"/>
    </source>
</evidence>
<dbReference type="Gene3D" id="3.90.550.50">
    <property type="match status" value="1"/>
</dbReference>
<name>A0AB34FYB9_9HYPO</name>
<keyword evidence="4" id="KW-0812">Transmembrane</keyword>
<dbReference type="InterPro" id="IPR003378">
    <property type="entry name" value="Fringe-like_glycosylTrfase"/>
</dbReference>
<dbReference type="GO" id="GO:0016020">
    <property type="term" value="C:membrane"/>
    <property type="evidence" value="ECO:0007669"/>
    <property type="project" value="UniProtKB-SubCell"/>
</dbReference>
<evidence type="ECO:0000256" key="2">
    <source>
        <dbReference type="ARBA" id="ARBA00022676"/>
    </source>
</evidence>
<keyword evidence="11" id="KW-0687">Ribonucleoprotein</keyword>